<name>A0AAN8ZZM4_HALRR</name>
<accession>A0AAN8ZZM4</accession>
<gene>
    <name evidence="1" type="ORF">SK128_028215</name>
</gene>
<organism evidence="1 2">
    <name type="scientific">Halocaridina rubra</name>
    <name type="common">Hawaiian red shrimp</name>
    <dbReference type="NCBI Taxonomy" id="373956"/>
    <lineage>
        <taxon>Eukaryota</taxon>
        <taxon>Metazoa</taxon>
        <taxon>Ecdysozoa</taxon>
        <taxon>Arthropoda</taxon>
        <taxon>Crustacea</taxon>
        <taxon>Multicrustacea</taxon>
        <taxon>Malacostraca</taxon>
        <taxon>Eumalacostraca</taxon>
        <taxon>Eucarida</taxon>
        <taxon>Decapoda</taxon>
        <taxon>Pleocyemata</taxon>
        <taxon>Caridea</taxon>
        <taxon>Atyoidea</taxon>
        <taxon>Atyidae</taxon>
        <taxon>Halocaridina</taxon>
    </lineage>
</organism>
<reference evidence="1 2" key="1">
    <citation type="submission" date="2023-11" db="EMBL/GenBank/DDBJ databases">
        <title>Halocaridina rubra genome assembly.</title>
        <authorList>
            <person name="Smith C."/>
        </authorList>
    </citation>
    <scope>NUCLEOTIDE SEQUENCE [LARGE SCALE GENOMIC DNA]</scope>
    <source>
        <strain evidence="1">EP-1</strain>
        <tissue evidence="1">Whole</tissue>
    </source>
</reference>
<dbReference type="Proteomes" id="UP001381693">
    <property type="component" value="Unassembled WGS sequence"/>
</dbReference>
<dbReference type="EMBL" id="JAXCGZ010019015">
    <property type="protein sequence ID" value="KAK7066805.1"/>
    <property type="molecule type" value="Genomic_DNA"/>
</dbReference>
<keyword evidence="2" id="KW-1185">Reference proteome</keyword>
<proteinExistence type="predicted"/>
<evidence type="ECO:0000313" key="2">
    <source>
        <dbReference type="Proteomes" id="UP001381693"/>
    </source>
</evidence>
<protein>
    <submittedName>
        <fullName evidence="1">Uncharacterized protein</fullName>
    </submittedName>
</protein>
<evidence type="ECO:0000313" key="1">
    <source>
        <dbReference type="EMBL" id="KAK7066805.1"/>
    </source>
</evidence>
<sequence>MEKLSSWQRQRCSQKFLTADPLAPKLSVIYKKLLFSTISVTNDTNDYPKISPQVSQAYTNEIKVLCYLVSVKKMILASNDINDGR</sequence>
<comment type="caution">
    <text evidence="1">The sequence shown here is derived from an EMBL/GenBank/DDBJ whole genome shotgun (WGS) entry which is preliminary data.</text>
</comment>
<dbReference type="AlphaFoldDB" id="A0AAN8ZZM4"/>